<name>A0A433VDB9_9CYAN</name>
<dbReference type="Proteomes" id="UP000271624">
    <property type="component" value="Unassembled WGS sequence"/>
</dbReference>
<dbReference type="Gene3D" id="3.30.420.10">
    <property type="entry name" value="Ribonuclease H-like superfamily/Ribonuclease H"/>
    <property type="match status" value="1"/>
</dbReference>
<reference evidence="2" key="2">
    <citation type="journal article" date="2019" name="Genome Biol. Evol.">
        <title>Day and night: Metabolic profiles and evolutionary relationships of six axenic non-marine cyanobacteria.</title>
        <authorList>
            <person name="Will S.E."/>
            <person name="Henke P."/>
            <person name="Boedeker C."/>
            <person name="Huang S."/>
            <person name="Brinkmann H."/>
            <person name="Rohde M."/>
            <person name="Jarek M."/>
            <person name="Friedl T."/>
            <person name="Seufert S."/>
            <person name="Schumacher M."/>
            <person name="Overmann J."/>
            <person name="Neumann-Schaal M."/>
            <person name="Petersen J."/>
        </authorList>
    </citation>
    <scope>NUCLEOTIDE SEQUENCE [LARGE SCALE GENOMIC DNA]</scope>
    <source>
        <strain evidence="2">PCC 7102</strain>
    </source>
</reference>
<dbReference type="InterPro" id="IPR038717">
    <property type="entry name" value="Tc1-like_DDE_dom"/>
</dbReference>
<dbReference type="AlphaFoldDB" id="A0A433VDB9"/>
<reference evidence="2" key="1">
    <citation type="submission" date="2018-12" db="EMBL/GenBank/DDBJ databases">
        <authorList>
            <person name="Will S."/>
            <person name="Neumann-Schaal M."/>
            <person name="Henke P."/>
        </authorList>
    </citation>
    <scope>NUCLEOTIDE SEQUENCE</scope>
    <source>
        <strain evidence="2">PCC 7102</strain>
    </source>
</reference>
<dbReference type="EMBL" id="RSCL01000012">
    <property type="protein sequence ID" value="RUT04088.1"/>
    <property type="molecule type" value="Genomic_DNA"/>
</dbReference>
<keyword evidence="3" id="KW-1185">Reference proteome</keyword>
<feature type="domain" description="Tc1-like transposase DDE" evidence="1">
    <location>
        <begin position="3"/>
        <end position="172"/>
    </location>
</feature>
<evidence type="ECO:0000313" key="3">
    <source>
        <dbReference type="Proteomes" id="UP000271624"/>
    </source>
</evidence>
<dbReference type="Pfam" id="PF13358">
    <property type="entry name" value="DDE_3"/>
    <property type="match status" value="1"/>
</dbReference>
<proteinExistence type="predicted"/>
<comment type="caution">
    <text evidence="2">The sequence shown here is derived from an EMBL/GenBank/DDBJ whole genome shotgun (WGS) entry which is preliminary data.</text>
</comment>
<organism evidence="2 3">
    <name type="scientific">Dulcicalothrix desertica PCC 7102</name>
    <dbReference type="NCBI Taxonomy" id="232991"/>
    <lineage>
        <taxon>Bacteria</taxon>
        <taxon>Bacillati</taxon>
        <taxon>Cyanobacteriota</taxon>
        <taxon>Cyanophyceae</taxon>
        <taxon>Nostocales</taxon>
        <taxon>Calotrichaceae</taxon>
        <taxon>Dulcicalothrix</taxon>
    </lineage>
</organism>
<dbReference type="GO" id="GO:0003676">
    <property type="term" value="F:nucleic acid binding"/>
    <property type="evidence" value="ECO:0007669"/>
    <property type="project" value="InterPro"/>
</dbReference>
<gene>
    <name evidence="2" type="ORF">DSM106972_050020</name>
</gene>
<accession>A0A433VDB9</accession>
<evidence type="ECO:0000259" key="1">
    <source>
        <dbReference type="Pfam" id="PF13358"/>
    </source>
</evidence>
<sequence length="201" mass="23493">MTGIQATERVEKDLPIRPGKVERREFEYVRHGTQTLIASFDIATGQIIEPTCGDSRTEEDFVQHIRKLIESDSNANKWHLIMDCLNTHQSESLVRLVAEKEGLDIDLGIKGERGILKSMKSRATFLKDPKHRIFFHYTPKHSSWLNQIEIWFSILVRKLLKRASFKSQDELRTKILEFINYFNKTMAKPFKWTYKGKVLAI</sequence>
<protein>
    <recommendedName>
        <fullName evidence="1">Tc1-like transposase DDE domain-containing protein</fullName>
    </recommendedName>
</protein>
<dbReference type="InterPro" id="IPR036397">
    <property type="entry name" value="RNaseH_sf"/>
</dbReference>
<evidence type="ECO:0000313" key="2">
    <source>
        <dbReference type="EMBL" id="RUT04088.1"/>
    </source>
</evidence>